<sequence length="404" mass="44390">MMMQPGAGVGPSPNGVNIDPQQQQQWAMAAPMQGMAGMQPQQLYVQCNVAPGPQNADDIRTLWVGDLQFWMDENYIASCFAHTGEVLNVKIIRNKQTMASEGYGFVEFVSHTSAERILNTYNGAPMPQTEQAFRLNWASFGMGERRMEGSDLSIFVGDLAGDVTDQVLQETFKSRYASVKGARVVTDTLTGRSKGYGFVRFGDDAERTRSMTEMNGVYCSSRPMRINVATPKKALNQQQQFNAKASSSTYQGYGSSAQGSSENDPNNTTVFVGGLDPNVKDQDLRHIFGQYGELVSVKIPVGKGCGFVQFVNRSAAEEAIQKLHGSLIGQQTVRLSWGRSPANKQPGQYGGWNQAQSDPSQWNPGYYTYNQGYEGYGYAPNLQDGSAYGYSSYPSYGTYPQQAF</sequence>
<dbReference type="GO" id="GO:0005634">
    <property type="term" value="C:nucleus"/>
    <property type="evidence" value="ECO:0007669"/>
    <property type="project" value="UniProtKB-SubCell"/>
</dbReference>
<accession>A0A9D4V0U4</accession>
<evidence type="ECO:0000256" key="4">
    <source>
        <dbReference type="ARBA" id="ARBA00022737"/>
    </source>
</evidence>
<keyword evidence="14" id="KW-1185">Reference proteome</keyword>
<dbReference type="GO" id="GO:0003729">
    <property type="term" value="F:mRNA binding"/>
    <property type="evidence" value="ECO:0007669"/>
    <property type="project" value="InterPro"/>
</dbReference>
<evidence type="ECO:0000256" key="6">
    <source>
        <dbReference type="ARBA" id="ARBA00023242"/>
    </source>
</evidence>
<comment type="function">
    <text evidence="7">Heterogeneous nuclear ribonucleoprotein (hnRNP)-protein binding the poly(A) tail of mRNA and probably involved in some steps of pre-mRNA maturation.</text>
</comment>
<comment type="subcellular location">
    <subcellularLocation>
        <location evidence="2">Cytoplasmic granule</location>
    </subcellularLocation>
    <subcellularLocation>
        <location evidence="1">Nucleus</location>
    </subcellularLocation>
</comment>
<dbReference type="CDD" id="cd12346">
    <property type="entry name" value="RRM3_NGR1_NAM8_like"/>
    <property type="match status" value="1"/>
</dbReference>
<dbReference type="PANTHER" id="PTHR47640:SF10">
    <property type="entry name" value="TRNA SELENOCYSTEINE 1-ASSOCIATED PROTEIN 1-RELATED"/>
    <property type="match status" value="1"/>
</dbReference>
<evidence type="ECO:0000313" key="13">
    <source>
        <dbReference type="EMBL" id="KAI5077524.1"/>
    </source>
</evidence>
<dbReference type="FunFam" id="3.30.70.330:FF:000405">
    <property type="entry name" value="polyadenylate-binding protein RBP45"/>
    <property type="match status" value="1"/>
</dbReference>
<dbReference type="FunFam" id="3.30.70.330:FF:000144">
    <property type="entry name" value="Polyadenylate-binding protein RBP47B"/>
    <property type="match status" value="1"/>
</dbReference>
<reference evidence="13" key="1">
    <citation type="submission" date="2021-01" db="EMBL/GenBank/DDBJ databases">
        <title>Adiantum capillus-veneris genome.</title>
        <authorList>
            <person name="Fang Y."/>
            <person name="Liao Q."/>
        </authorList>
    </citation>
    <scope>NUCLEOTIDE SEQUENCE</scope>
    <source>
        <strain evidence="13">H3</strain>
        <tissue evidence="13">Leaf</tissue>
    </source>
</reference>
<keyword evidence="5 10" id="KW-0694">RNA-binding</keyword>
<protein>
    <recommendedName>
        <fullName evidence="12">RRM domain-containing protein</fullName>
    </recommendedName>
</protein>
<comment type="similarity">
    <text evidence="8">Belongs to the polyadenylate-binding RBP47 family.</text>
</comment>
<evidence type="ECO:0000256" key="7">
    <source>
        <dbReference type="ARBA" id="ARBA00057395"/>
    </source>
</evidence>
<keyword evidence="4" id="KW-0677">Repeat</keyword>
<evidence type="ECO:0000256" key="8">
    <source>
        <dbReference type="ARBA" id="ARBA00061069"/>
    </source>
</evidence>
<keyword evidence="3" id="KW-0507">mRNA processing</keyword>
<dbReference type="Pfam" id="PF00076">
    <property type="entry name" value="RRM_1"/>
    <property type="match status" value="3"/>
</dbReference>
<dbReference type="PANTHER" id="PTHR47640">
    <property type="entry name" value="TRNA SELENOCYSTEINE 1-ASSOCIATED PROTEIN 1-RELATED-RELATED"/>
    <property type="match status" value="1"/>
</dbReference>
<feature type="domain" description="RRM" evidence="12">
    <location>
        <begin position="60"/>
        <end position="140"/>
    </location>
</feature>
<evidence type="ECO:0000256" key="9">
    <source>
        <dbReference type="ARBA" id="ARBA00063471"/>
    </source>
</evidence>
<dbReference type="InterPro" id="IPR035979">
    <property type="entry name" value="RBD_domain_sf"/>
</dbReference>
<dbReference type="InterPro" id="IPR000504">
    <property type="entry name" value="RRM_dom"/>
</dbReference>
<dbReference type="SUPFAM" id="SSF54928">
    <property type="entry name" value="RNA-binding domain, RBD"/>
    <property type="match status" value="3"/>
</dbReference>
<dbReference type="FunFam" id="3.30.70.330:FF:000103">
    <property type="entry name" value="Polyadenylate-binding protein RBP47B"/>
    <property type="match status" value="1"/>
</dbReference>
<evidence type="ECO:0000256" key="10">
    <source>
        <dbReference type="PROSITE-ProRule" id="PRU00176"/>
    </source>
</evidence>
<gene>
    <name evidence="13" type="ORF">GOP47_0007348</name>
</gene>
<feature type="region of interest" description="Disordered" evidence="11">
    <location>
        <begin position="246"/>
        <end position="266"/>
    </location>
</feature>
<dbReference type="PROSITE" id="PS50102">
    <property type="entry name" value="RRM"/>
    <property type="match status" value="3"/>
</dbReference>
<comment type="caution">
    <text evidence="13">The sequence shown here is derived from an EMBL/GenBank/DDBJ whole genome shotgun (WGS) entry which is preliminary data.</text>
</comment>
<evidence type="ECO:0000256" key="3">
    <source>
        <dbReference type="ARBA" id="ARBA00022664"/>
    </source>
</evidence>
<dbReference type="Gene3D" id="3.30.70.330">
    <property type="match status" value="3"/>
</dbReference>
<dbReference type="OrthoDB" id="446113at2759"/>
<comment type="subunit">
    <text evidence="9">Interacts with the poly(A) tail of mRNA in nucleus.</text>
</comment>
<evidence type="ECO:0000256" key="11">
    <source>
        <dbReference type="SAM" id="MobiDB-lite"/>
    </source>
</evidence>
<dbReference type="CDD" id="cd12344">
    <property type="entry name" value="RRM1_SECp43_like"/>
    <property type="match status" value="1"/>
</dbReference>
<name>A0A9D4V0U4_ADICA</name>
<feature type="compositionally biased region" description="Low complexity" evidence="11">
    <location>
        <begin position="246"/>
        <end position="261"/>
    </location>
</feature>
<dbReference type="GO" id="GO:0006397">
    <property type="term" value="P:mRNA processing"/>
    <property type="evidence" value="ECO:0007669"/>
    <property type="project" value="UniProtKB-KW"/>
</dbReference>
<dbReference type="InterPro" id="IPR012677">
    <property type="entry name" value="Nucleotide-bd_a/b_plait_sf"/>
</dbReference>
<dbReference type="EMBL" id="JABFUD020000007">
    <property type="protein sequence ID" value="KAI5077524.1"/>
    <property type="molecule type" value="Genomic_DNA"/>
</dbReference>
<evidence type="ECO:0000256" key="2">
    <source>
        <dbReference type="ARBA" id="ARBA00004463"/>
    </source>
</evidence>
<feature type="domain" description="RRM" evidence="12">
    <location>
        <begin position="152"/>
        <end position="231"/>
    </location>
</feature>
<dbReference type="AlphaFoldDB" id="A0A9D4V0U4"/>
<feature type="domain" description="RRM" evidence="12">
    <location>
        <begin position="268"/>
        <end position="340"/>
    </location>
</feature>
<dbReference type="SMART" id="SM00360">
    <property type="entry name" value="RRM"/>
    <property type="match status" value="3"/>
</dbReference>
<dbReference type="InterPro" id="IPR050825">
    <property type="entry name" value="RBM42_RBP45_47-like"/>
</dbReference>
<dbReference type="CDD" id="cd12345">
    <property type="entry name" value="RRM2_SECp43_like"/>
    <property type="match status" value="1"/>
</dbReference>
<evidence type="ECO:0000259" key="12">
    <source>
        <dbReference type="PROSITE" id="PS50102"/>
    </source>
</evidence>
<organism evidence="13 14">
    <name type="scientific">Adiantum capillus-veneris</name>
    <name type="common">Maidenhair fern</name>
    <dbReference type="NCBI Taxonomy" id="13818"/>
    <lineage>
        <taxon>Eukaryota</taxon>
        <taxon>Viridiplantae</taxon>
        <taxon>Streptophyta</taxon>
        <taxon>Embryophyta</taxon>
        <taxon>Tracheophyta</taxon>
        <taxon>Polypodiopsida</taxon>
        <taxon>Polypodiidae</taxon>
        <taxon>Polypodiales</taxon>
        <taxon>Pteridineae</taxon>
        <taxon>Pteridaceae</taxon>
        <taxon>Vittarioideae</taxon>
        <taxon>Adiantum</taxon>
    </lineage>
</organism>
<dbReference type="Proteomes" id="UP000886520">
    <property type="component" value="Chromosome 7"/>
</dbReference>
<proteinExistence type="inferred from homology"/>
<evidence type="ECO:0000256" key="5">
    <source>
        <dbReference type="ARBA" id="ARBA00022884"/>
    </source>
</evidence>
<evidence type="ECO:0000256" key="1">
    <source>
        <dbReference type="ARBA" id="ARBA00004123"/>
    </source>
</evidence>
<keyword evidence="6" id="KW-0539">Nucleus</keyword>
<dbReference type="GO" id="GO:0005829">
    <property type="term" value="C:cytosol"/>
    <property type="evidence" value="ECO:0007669"/>
    <property type="project" value="TreeGrafter"/>
</dbReference>
<evidence type="ECO:0000313" key="14">
    <source>
        <dbReference type="Proteomes" id="UP000886520"/>
    </source>
</evidence>